<keyword evidence="4" id="KW-1185">Reference proteome</keyword>
<dbReference type="Proteomes" id="UP000315349">
    <property type="component" value="Chromosome"/>
</dbReference>
<dbReference type="KEGG" id="peh:Spb1_05480"/>
<dbReference type="InterPro" id="IPR017896">
    <property type="entry name" value="4Fe4S_Fe-S-bd"/>
</dbReference>
<dbReference type="Gene3D" id="3.40.50.740">
    <property type="match status" value="1"/>
</dbReference>
<dbReference type="PANTHER" id="PTHR42783:SF3">
    <property type="entry name" value="GLUTAMATE SYNTHASE [NADPH] SMALL CHAIN-RELATED"/>
    <property type="match status" value="1"/>
</dbReference>
<dbReference type="InterPro" id="IPR009010">
    <property type="entry name" value="Asp_de-COase-like_dom_sf"/>
</dbReference>
<gene>
    <name evidence="3" type="primary">ttrB</name>
    <name evidence="3" type="ORF">Spb1_05480</name>
</gene>
<dbReference type="Gene3D" id="3.30.2070.10">
    <property type="entry name" value="Formate dehydrogenase/DMSO reductase"/>
    <property type="match status" value="1"/>
</dbReference>
<dbReference type="Gene3D" id="3.30.70.20">
    <property type="match status" value="2"/>
</dbReference>
<accession>A0A518GJA7</accession>
<dbReference type="CDD" id="cd02784">
    <property type="entry name" value="MopB_CT_PHLH"/>
    <property type="match status" value="1"/>
</dbReference>
<sequence>MSIAANSPSKSADVPGLRSQSFIPNEYWRSLDELEQTPEFVEFLHREFPVAASEFPTGVSRRRWLQIMGASLALAGVSGCRWEREIIAPFVNRPSDRIPGEPQKFASAFEIGGVVRPLEVTAFDGRPIKVDGNPEHPLSGGGSDGYTQAMLLHLYDPDRSRDVAEIKAGKAFPSSWESYNSFASKLFPAAATSGGKGLRVLAEISSSASRARLKEAFLAKFPEAKWYEYEAVSFDNDRLGTVKAFGKPLRTVIDLTEADTIVALDADLFGSHPQATANLRQWALRRDPETGPMNRMYVAESQLSSAGGAADHRLPVRSADMPSLLAKLEKAVGEVLSGKTLSAKEGEPEQRWIHAAAGDLVASKGKSLVVVGLLHGEDVQARAHRLNSALGNIGKTVRFIADSTLTGDQAAPSSAEQLKALTAEMAAGQVDIALVLGGNPVYAAPKEIGFGEAYAKVKHRIHLSEYVDETSLASTWHLARSHQLESWADLKSWDGRLMLRQPLISPIFSTKSDLEVLAETAGDTDVVSLDIVRATLKNILPAAGFTEEFRRLAHDGFRKEEEISIVEVALKEGLELPEPAASASNEIEVVFVPSTSTFDGRFANNGWLQEAPDPLTKITWDNAAVISPETAKVLKVGYGEVISLAIGKGSIDLPVYLLPGQALNSIGVAIGYGRTAAGHVGGLISADVDPVGVDTASIKPAGANLVVGAKVAKTGRSYKLATTQDHHNIDVGGMKQVAQTVGKLVREGTLEDYKSHPDFAQHVVHIPPLDSLWPDQPWQLSKENRAWGMSIDLSKCVGCNACTIACQSENNVPIVGRDQVARGREMHWLRIDRYFKGPENDPQMVMQPLTCQQCENAPCEQVCPVAATAHSPEGLNDMAYNRCVGTRYCANNCPYKVRRFNFLDYNKKYETAQADGQDLTLLILNPEVTVRERGVMEKCTYCVQRIQHVKIVAKNEQREIRDGEIVTACQQACPARAIEFGDLRQPEWNVSKNHNSPRAYAILAELNTRPRTKYLARIRNLHPELAPPSEHAHGGHGSHGHDDHGHGNDKHGEAKHDDHTHGKDGHDDHDHPEKPATKKPEEAKKEAAARKATLQDILKGTMLS</sequence>
<dbReference type="InterPro" id="IPR030948">
    <property type="entry name" value="TAT_var_transloc_signal_dom"/>
</dbReference>
<dbReference type="SUPFAM" id="SSF54862">
    <property type="entry name" value="4Fe-4S ferredoxins"/>
    <property type="match status" value="1"/>
</dbReference>
<evidence type="ECO:0000259" key="2">
    <source>
        <dbReference type="PROSITE" id="PS51379"/>
    </source>
</evidence>
<evidence type="ECO:0000256" key="1">
    <source>
        <dbReference type="SAM" id="MobiDB-lite"/>
    </source>
</evidence>
<feature type="compositionally biased region" description="Basic and acidic residues" evidence="1">
    <location>
        <begin position="1039"/>
        <end position="1089"/>
    </location>
</feature>
<evidence type="ECO:0000313" key="3">
    <source>
        <dbReference type="EMBL" id="QDV28683.1"/>
    </source>
</evidence>
<dbReference type="OrthoDB" id="9779457at2"/>
<evidence type="ECO:0000313" key="4">
    <source>
        <dbReference type="Proteomes" id="UP000315349"/>
    </source>
</evidence>
<protein>
    <submittedName>
        <fullName evidence="3">Tetrathionate reductase subunit B</fullName>
    </submittedName>
</protein>
<dbReference type="SUPFAM" id="SSF53706">
    <property type="entry name" value="Formate dehydrogenase/DMSO reductase, domains 1-3"/>
    <property type="match status" value="1"/>
</dbReference>
<dbReference type="NCBIfam" id="TIGR04519">
    <property type="entry name" value="MoCo_extend_TAT"/>
    <property type="match status" value="1"/>
</dbReference>
<reference evidence="3 4" key="1">
    <citation type="submission" date="2019-02" db="EMBL/GenBank/DDBJ databases">
        <title>Deep-cultivation of Planctomycetes and their phenomic and genomic characterization uncovers novel biology.</title>
        <authorList>
            <person name="Wiegand S."/>
            <person name="Jogler M."/>
            <person name="Boedeker C."/>
            <person name="Pinto D."/>
            <person name="Vollmers J."/>
            <person name="Rivas-Marin E."/>
            <person name="Kohn T."/>
            <person name="Peeters S.H."/>
            <person name="Heuer A."/>
            <person name="Rast P."/>
            <person name="Oberbeckmann S."/>
            <person name="Bunk B."/>
            <person name="Jeske O."/>
            <person name="Meyerdierks A."/>
            <person name="Storesund J.E."/>
            <person name="Kallscheuer N."/>
            <person name="Luecker S."/>
            <person name="Lage O.M."/>
            <person name="Pohl T."/>
            <person name="Merkel B.J."/>
            <person name="Hornburger P."/>
            <person name="Mueller R.-W."/>
            <person name="Bruemmer F."/>
            <person name="Labrenz M."/>
            <person name="Spormann A.M."/>
            <person name="Op den Camp H."/>
            <person name="Overmann J."/>
            <person name="Amann R."/>
            <person name="Jetten M.S.M."/>
            <person name="Mascher T."/>
            <person name="Medema M.H."/>
            <person name="Devos D.P."/>
            <person name="Kaster A.-K."/>
            <person name="Ovreas L."/>
            <person name="Rohde M."/>
            <person name="Galperin M.Y."/>
            <person name="Jogler C."/>
        </authorList>
    </citation>
    <scope>NUCLEOTIDE SEQUENCE [LARGE SCALE GENOMIC DNA]</scope>
    <source>
        <strain evidence="3 4">Spb1</strain>
    </source>
</reference>
<dbReference type="Gene3D" id="3.40.228.10">
    <property type="entry name" value="Dimethylsulfoxide Reductase, domain 2"/>
    <property type="match status" value="1"/>
</dbReference>
<dbReference type="EMBL" id="CP036299">
    <property type="protein sequence ID" value="QDV28683.1"/>
    <property type="molecule type" value="Genomic_DNA"/>
</dbReference>
<name>A0A518GJA7_9PLAN</name>
<feature type="region of interest" description="Disordered" evidence="1">
    <location>
        <begin position="1025"/>
        <end position="1104"/>
    </location>
</feature>
<dbReference type="PANTHER" id="PTHR42783">
    <property type="entry name" value="GLUTAMATE SYNTHASE [NADPH] SMALL CHAIN"/>
    <property type="match status" value="1"/>
</dbReference>
<feature type="domain" description="4Fe-4S ferredoxin-type" evidence="2">
    <location>
        <begin position="787"/>
        <end position="817"/>
    </location>
</feature>
<dbReference type="Pfam" id="PF12838">
    <property type="entry name" value="Fer4_7"/>
    <property type="match status" value="1"/>
</dbReference>
<dbReference type="SUPFAM" id="SSF50692">
    <property type="entry name" value="ADC-like"/>
    <property type="match status" value="1"/>
</dbReference>
<dbReference type="AlphaFoldDB" id="A0A518GJA7"/>
<dbReference type="CDD" id="cd10551">
    <property type="entry name" value="PsrB"/>
    <property type="match status" value="1"/>
</dbReference>
<dbReference type="PROSITE" id="PS51379">
    <property type="entry name" value="4FE4S_FER_2"/>
    <property type="match status" value="2"/>
</dbReference>
<organism evidence="3 4">
    <name type="scientific">Planctopirus ephydatiae</name>
    <dbReference type="NCBI Taxonomy" id="2528019"/>
    <lineage>
        <taxon>Bacteria</taxon>
        <taxon>Pseudomonadati</taxon>
        <taxon>Planctomycetota</taxon>
        <taxon>Planctomycetia</taxon>
        <taxon>Planctomycetales</taxon>
        <taxon>Planctomycetaceae</taxon>
        <taxon>Planctopirus</taxon>
    </lineage>
</organism>
<feature type="domain" description="4Fe-4S ferredoxin-type" evidence="2">
    <location>
        <begin position="842"/>
        <end position="873"/>
    </location>
</feature>
<proteinExistence type="predicted"/>